<evidence type="ECO:0000313" key="7">
    <source>
        <dbReference type="Proteomes" id="UP000007239"/>
    </source>
</evidence>
<dbReference type="Proteomes" id="UP000007239">
    <property type="component" value="Chromosome"/>
</dbReference>
<dbReference type="KEGG" id="txy:Thexy_0919"/>
<evidence type="ECO:0000313" key="6">
    <source>
        <dbReference type="EMBL" id="AEF16958.1"/>
    </source>
</evidence>
<protein>
    <recommendedName>
        <fullName evidence="3">Glycine cleavage system H protein</fullName>
    </recommendedName>
</protein>
<sequence>MKILEGLYYSKNHEWVKVEGDKAYVGITDFAQHSLGDIVYAELPEIDTALNAGDTLGTVESVKAASDVYCPISGKVVEVNQAVADDPSLLNSDPYENWMICVEMNDKGELDQLMSPEEYRDFCN</sequence>
<comment type="similarity">
    <text evidence="1 3">Belongs to the GcvH family.</text>
</comment>
<comment type="subunit">
    <text evidence="3">The glycine cleavage system is composed of four proteins: P, T, L and H.</text>
</comment>
<name>F6BJQ1_THEXL</name>
<evidence type="ECO:0000256" key="2">
    <source>
        <dbReference type="ARBA" id="ARBA00022823"/>
    </source>
</evidence>
<dbReference type="eggNOG" id="COG0509">
    <property type="taxonomic scope" value="Bacteria"/>
</dbReference>
<dbReference type="InterPro" id="IPR033753">
    <property type="entry name" value="GCV_H/Fam206"/>
</dbReference>
<dbReference type="Gene3D" id="2.40.50.100">
    <property type="match status" value="1"/>
</dbReference>
<dbReference type="RefSeq" id="WP_013787703.1">
    <property type="nucleotide sequence ID" value="NC_015555.1"/>
</dbReference>
<dbReference type="CDD" id="cd06848">
    <property type="entry name" value="GCS_H"/>
    <property type="match status" value="1"/>
</dbReference>
<dbReference type="PANTHER" id="PTHR11715:SF3">
    <property type="entry name" value="GLYCINE CLEAVAGE SYSTEM H PROTEIN-RELATED"/>
    <property type="match status" value="1"/>
</dbReference>
<keyword evidence="2 3" id="KW-0450">Lipoyl</keyword>
<dbReference type="InterPro" id="IPR011053">
    <property type="entry name" value="Single_hybrid_motif"/>
</dbReference>
<dbReference type="AlphaFoldDB" id="F6BJQ1"/>
<dbReference type="InterPro" id="IPR002930">
    <property type="entry name" value="GCV_H"/>
</dbReference>
<keyword evidence="7" id="KW-1185">Reference proteome</keyword>
<evidence type="ECO:0000256" key="4">
    <source>
        <dbReference type="PIRSR" id="PIRSR617453-50"/>
    </source>
</evidence>
<feature type="domain" description="Lipoyl-binding" evidence="5">
    <location>
        <begin position="22"/>
        <end position="103"/>
    </location>
</feature>
<dbReference type="PROSITE" id="PS00189">
    <property type="entry name" value="LIPOYL"/>
    <property type="match status" value="1"/>
</dbReference>
<dbReference type="GO" id="GO:0005829">
    <property type="term" value="C:cytosol"/>
    <property type="evidence" value="ECO:0007669"/>
    <property type="project" value="TreeGrafter"/>
</dbReference>
<dbReference type="NCBIfam" id="NF002270">
    <property type="entry name" value="PRK01202.1"/>
    <property type="match status" value="1"/>
</dbReference>
<dbReference type="HAMAP" id="MF_00272">
    <property type="entry name" value="GcvH"/>
    <property type="match status" value="1"/>
</dbReference>
<evidence type="ECO:0000256" key="3">
    <source>
        <dbReference type="HAMAP-Rule" id="MF_00272"/>
    </source>
</evidence>
<dbReference type="InterPro" id="IPR000089">
    <property type="entry name" value="Biotin_lipoyl"/>
</dbReference>
<evidence type="ECO:0000256" key="1">
    <source>
        <dbReference type="ARBA" id="ARBA00009249"/>
    </source>
</evidence>
<evidence type="ECO:0000259" key="5">
    <source>
        <dbReference type="PROSITE" id="PS50968"/>
    </source>
</evidence>
<dbReference type="GO" id="GO:0019464">
    <property type="term" value="P:glycine decarboxylation via glycine cleavage system"/>
    <property type="evidence" value="ECO:0007669"/>
    <property type="project" value="UniProtKB-UniRule"/>
</dbReference>
<dbReference type="Pfam" id="PF01597">
    <property type="entry name" value="GCV_H"/>
    <property type="match status" value="1"/>
</dbReference>
<dbReference type="PANTHER" id="PTHR11715">
    <property type="entry name" value="GLYCINE CLEAVAGE SYSTEM H PROTEIN"/>
    <property type="match status" value="1"/>
</dbReference>
<comment type="cofactor">
    <cofactor evidence="3">
        <name>(R)-lipoate</name>
        <dbReference type="ChEBI" id="CHEBI:83088"/>
    </cofactor>
    <text evidence="3">Binds 1 lipoyl cofactor covalently.</text>
</comment>
<comment type="function">
    <text evidence="3">The glycine cleavage system catalyzes the degradation of glycine. The H protein shuttles the methylamine group of glycine from the P protein to the T protein.</text>
</comment>
<dbReference type="NCBIfam" id="TIGR00527">
    <property type="entry name" value="gcvH"/>
    <property type="match status" value="1"/>
</dbReference>
<dbReference type="HOGENOM" id="CLU_097408_2_2_9"/>
<reference evidence="6" key="1">
    <citation type="submission" date="2011-05" db="EMBL/GenBank/DDBJ databases">
        <title>Complete sequence of Thermoanaerobacterium xylanolyticum LX-11.</title>
        <authorList>
            <consortium name="US DOE Joint Genome Institute"/>
            <person name="Lucas S."/>
            <person name="Han J."/>
            <person name="Lapidus A."/>
            <person name="Cheng J.-F."/>
            <person name="Goodwin L."/>
            <person name="Pitluck S."/>
            <person name="Peters L."/>
            <person name="Mikhailova N."/>
            <person name="Lu M."/>
            <person name="Han C."/>
            <person name="Tapia R."/>
            <person name="Land M."/>
            <person name="Hauser L."/>
            <person name="Kyrpides N."/>
            <person name="Ivanova N."/>
            <person name="Pagani I."/>
            <person name="Hemme C."/>
            <person name="Woyke T."/>
        </authorList>
    </citation>
    <scope>NUCLEOTIDE SEQUENCE</scope>
    <source>
        <strain evidence="6">LX-11</strain>
    </source>
</reference>
<gene>
    <name evidence="3" type="primary">gcvH</name>
    <name evidence="6" type="ordered locus">Thexy_0919</name>
</gene>
<dbReference type="InterPro" id="IPR003016">
    <property type="entry name" value="2-oxoA_DH_lipoyl-BS"/>
</dbReference>
<dbReference type="GO" id="GO:0005960">
    <property type="term" value="C:glycine cleavage complex"/>
    <property type="evidence" value="ECO:0007669"/>
    <property type="project" value="InterPro"/>
</dbReference>
<dbReference type="STRING" id="858215.Thexy_0919"/>
<dbReference type="InterPro" id="IPR017453">
    <property type="entry name" value="GCV_H_sub"/>
</dbReference>
<accession>F6BJQ1</accession>
<dbReference type="PROSITE" id="PS50968">
    <property type="entry name" value="BIOTINYL_LIPOYL"/>
    <property type="match status" value="1"/>
</dbReference>
<feature type="modified residue" description="N6-lipoyllysine" evidence="3 4">
    <location>
        <position position="63"/>
    </location>
</feature>
<dbReference type="SUPFAM" id="SSF51230">
    <property type="entry name" value="Single hybrid motif"/>
    <property type="match status" value="1"/>
</dbReference>
<dbReference type="EMBL" id="CP002739">
    <property type="protein sequence ID" value="AEF16958.1"/>
    <property type="molecule type" value="Genomic_DNA"/>
</dbReference>
<dbReference type="GO" id="GO:0009249">
    <property type="term" value="P:protein lipoylation"/>
    <property type="evidence" value="ECO:0007669"/>
    <property type="project" value="TreeGrafter"/>
</dbReference>
<proteinExistence type="inferred from homology"/>
<organism evidence="6 7">
    <name type="scientific">Thermoanaerobacterium xylanolyticum (strain ATCC 49914 / DSM 7097 / LX-11)</name>
    <dbReference type="NCBI Taxonomy" id="858215"/>
    <lineage>
        <taxon>Bacteria</taxon>
        <taxon>Bacillati</taxon>
        <taxon>Bacillota</taxon>
        <taxon>Clostridia</taxon>
        <taxon>Thermoanaerobacterales</taxon>
        <taxon>Thermoanaerobacteraceae</taxon>
        <taxon>Thermoanaerobacterium</taxon>
    </lineage>
</organism>